<dbReference type="RefSeq" id="WP_324265339.1">
    <property type="nucleotide sequence ID" value="NZ_JAWLNX010000005.1"/>
</dbReference>
<dbReference type="Proteomes" id="UP001327093">
    <property type="component" value="Unassembled WGS sequence"/>
</dbReference>
<feature type="transmembrane region" description="Helical" evidence="1">
    <location>
        <begin position="167"/>
        <end position="190"/>
    </location>
</feature>
<proteinExistence type="predicted"/>
<keyword evidence="1" id="KW-1133">Transmembrane helix</keyword>
<accession>A0ABU6A8R7</accession>
<comment type="caution">
    <text evidence="2">The sequence shown here is derived from an EMBL/GenBank/DDBJ whole genome shotgun (WGS) entry which is preliminary data.</text>
</comment>
<feature type="transmembrane region" description="Helical" evidence="1">
    <location>
        <begin position="276"/>
        <end position="294"/>
    </location>
</feature>
<evidence type="ECO:0000256" key="1">
    <source>
        <dbReference type="SAM" id="Phobius"/>
    </source>
</evidence>
<name>A0ABU6A8R7_9PSEU</name>
<reference evidence="2 3" key="1">
    <citation type="submission" date="2023-10" db="EMBL/GenBank/DDBJ databases">
        <title>Saccharopolyspora sp. nov., isolated from mangrove soil.</title>
        <authorList>
            <person name="Lu Y."/>
            <person name="Liu W."/>
        </authorList>
    </citation>
    <scope>NUCLEOTIDE SEQUENCE [LARGE SCALE GENOMIC DNA]</scope>
    <source>
        <strain evidence="2 3">S2-29</strain>
    </source>
</reference>
<keyword evidence="1" id="KW-0812">Transmembrane</keyword>
<protein>
    <recommendedName>
        <fullName evidence="4">DUF1648 domain-containing protein</fullName>
    </recommendedName>
</protein>
<evidence type="ECO:0000313" key="3">
    <source>
        <dbReference type="Proteomes" id="UP001327093"/>
    </source>
</evidence>
<evidence type="ECO:0008006" key="4">
    <source>
        <dbReference type="Google" id="ProtNLM"/>
    </source>
</evidence>
<feature type="transmembrane region" description="Helical" evidence="1">
    <location>
        <begin position="124"/>
        <end position="147"/>
    </location>
</feature>
<feature type="transmembrane region" description="Helical" evidence="1">
    <location>
        <begin position="211"/>
        <end position="232"/>
    </location>
</feature>
<evidence type="ECO:0000313" key="2">
    <source>
        <dbReference type="EMBL" id="MEB3367770.1"/>
    </source>
</evidence>
<keyword evidence="3" id="KW-1185">Reference proteome</keyword>
<organism evidence="2 3">
    <name type="scientific">Saccharopolyspora mangrovi</name>
    <dbReference type="NCBI Taxonomy" id="3082379"/>
    <lineage>
        <taxon>Bacteria</taxon>
        <taxon>Bacillati</taxon>
        <taxon>Actinomycetota</taxon>
        <taxon>Actinomycetes</taxon>
        <taxon>Pseudonocardiales</taxon>
        <taxon>Pseudonocardiaceae</taxon>
        <taxon>Saccharopolyspora</taxon>
    </lineage>
</organism>
<feature type="transmembrane region" description="Helical" evidence="1">
    <location>
        <begin position="86"/>
        <end position="103"/>
    </location>
</feature>
<keyword evidence="1" id="KW-0472">Membrane</keyword>
<sequence>MPAVVVVAFAVTLWSHRTRARKMAQKWGIPDPTSDQVDEVLHYRRSRLACYPLLYVMFGICSGLLGHPAHNQNHAADSGGYPGSPLLLMFLCGAVLAELRGLHRGRQRPVRPNRLRLVDVISRWGAGVYATLILMTFVLGLIDLQAQPHITPSVLRLAHSYGNNGQLGVPITVPFVGTAVILLLVAFVLWSAQSRSFSPDSEIDRGLRIRSARVALGLGIALQLSLLPLSWWRMEFVASYGTGADLVPTGPESFGLDPAAVSVRDWAQKTADLVEPWTFLSVIVAVFTWIYVANPDSRGFRTLRLTKA</sequence>
<dbReference type="EMBL" id="JAWLNX010000005">
    <property type="protein sequence ID" value="MEB3367770.1"/>
    <property type="molecule type" value="Genomic_DNA"/>
</dbReference>
<gene>
    <name evidence="2" type="ORF">R4I43_10160</name>
</gene>